<dbReference type="PANTHER" id="PTHR37984">
    <property type="entry name" value="PROTEIN CBG26694"/>
    <property type="match status" value="1"/>
</dbReference>
<dbReference type="SUPFAM" id="SSF56672">
    <property type="entry name" value="DNA/RNA polymerases"/>
    <property type="match status" value="1"/>
</dbReference>
<dbReference type="Gene3D" id="3.10.10.10">
    <property type="entry name" value="HIV Type 1 Reverse Transcriptase, subunit A, domain 1"/>
    <property type="match status" value="1"/>
</dbReference>
<accession>A0ABM1Y3K5</accession>
<dbReference type="CDD" id="cd09274">
    <property type="entry name" value="RNase_HI_RT_Ty3"/>
    <property type="match status" value="1"/>
</dbReference>
<dbReference type="InterPro" id="IPR043502">
    <property type="entry name" value="DNA/RNA_pol_sf"/>
</dbReference>
<dbReference type="InterPro" id="IPR012337">
    <property type="entry name" value="RNaseH-like_sf"/>
</dbReference>
<evidence type="ECO:0000256" key="8">
    <source>
        <dbReference type="ARBA" id="ARBA00023125"/>
    </source>
</evidence>
<dbReference type="Gene3D" id="2.40.70.10">
    <property type="entry name" value="Acid Proteases"/>
    <property type="match status" value="1"/>
</dbReference>
<dbReference type="Gene3D" id="3.30.420.10">
    <property type="entry name" value="Ribonuclease H-like superfamily/Ribonuclease H"/>
    <property type="match status" value="1"/>
</dbReference>
<keyword evidence="8" id="KW-0238">DNA-binding</keyword>
<dbReference type="Pfam" id="PF00665">
    <property type="entry name" value="rve"/>
    <property type="match status" value="1"/>
</dbReference>
<keyword evidence="4" id="KW-0548">Nucleotidyltransferase</keyword>
<feature type="compositionally biased region" description="Polar residues" evidence="11">
    <location>
        <begin position="221"/>
        <end position="230"/>
    </location>
</feature>
<evidence type="ECO:0000256" key="11">
    <source>
        <dbReference type="SAM" id="MobiDB-lite"/>
    </source>
</evidence>
<evidence type="ECO:0000256" key="9">
    <source>
        <dbReference type="ARBA" id="ARBA00023268"/>
    </source>
</evidence>
<dbReference type="InterPro" id="IPR048270">
    <property type="entry name" value="PNMA_C"/>
</dbReference>
<keyword evidence="10" id="KW-0479">Metal-binding</keyword>
<evidence type="ECO:0000313" key="14">
    <source>
        <dbReference type="EnsemblMetazoa" id="AALFPA23_005356.P6828"/>
    </source>
</evidence>
<dbReference type="InterPro" id="IPR043128">
    <property type="entry name" value="Rev_trsase/Diguanyl_cyclase"/>
</dbReference>
<evidence type="ECO:0000256" key="10">
    <source>
        <dbReference type="PROSITE-ProRule" id="PRU00047"/>
    </source>
</evidence>
<dbReference type="EnsemblMetazoa" id="AALFPA23_005356.R6828">
    <property type="protein sequence ID" value="AALFPA23_005356.P6828"/>
    <property type="gene ID" value="AALFPA23_005356"/>
</dbReference>
<dbReference type="PANTHER" id="PTHR37984:SF5">
    <property type="entry name" value="PROTEIN NYNRIN-LIKE"/>
    <property type="match status" value="1"/>
</dbReference>
<evidence type="ECO:0000256" key="5">
    <source>
        <dbReference type="ARBA" id="ARBA00022722"/>
    </source>
</evidence>
<dbReference type="SUPFAM" id="SSF50630">
    <property type="entry name" value="Acid proteases"/>
    <property type="match status" value="1"/>
</dbReference>
<dbReference type="RefSeq" id="XP_062703722.1">
    <property type="nucleotide sequence ID" value="XM_062847738.1"/>
</dbReference>
<keyword evidence="5" id="KW-0540">Nuclease</keyword>
<dbReference type="Gene3D" id="3.30.70.270">
    <property type="match status" value="2"/>
</dbReference>
<protein>
    <recommendedName>
        <fullName evidence="1">RNA-directed DNA polymerase</fullName>
        <ecNumber evidence="1">2.7.7.49</ecNumber>
    </recommendedName>
</protein>
<feature type="domain" description="Integrase catalytic" evidence="13">
    <location>
        <begin position="1038"/>
        <end position="1190"/>
    </location>
</feature>
<dbReference type="CDD" id="cd01647">
    <property type="entry name" value="RT_LTR"/>
    <property type="match status" value="1"/>
</dbReference>
<feature type="region of interest" description="Disordered" evidence="11">
    <location>
        <begin position="189"/>
        <end position="240"/>
    </location>
</feature>
<dbReference type="InterPro" id="IPR001878">
    <property type="entry name" value="Znf_CCHC"/>
</dbReference>
<evidence type="ECO:0000259" key="13">
    <source>
        <dbReference type="PROSITE" id="PS50994"/>
    </source>
</evidence>
<evidence type="ECO:0000313" key="15">
    <source>
        <dbReference type="Proteomes" id="UP000069940"/>
    </source>
</evidence>
<feature type="compositionally biased region" description="Basic and acidic residues" evidence="11">
    <location>
        <begin position="189"/>
        <end position="212"/>
    </location>
</feature>
<dbReference type="SUPFAM" id="SSF53098">
    <property type="entry name" value="Ribonuclease H-like"/>
    <property type="match status" value="1"/>
</dbReference>
<keyword evidence="7" id="KW-0378">Hydrolase</keyword>
<evidence type="ECO:0000256" key="3">
    <source>
        <dbReference type="ARBA" id="ARBA00022679"/>
    </source>
</evidence>
<keyword evidence="10" id="KW-0863">Zinc-finger</keyword>
<proteinExistence type="predicted"/>
<feature type="domain" description="CCHC-type" evidence="12">
    <location>
        <begin position="242"/>
        <end position="256"/>
    </location>
</feature>
<dbReference type="EC" id="2.7.7.49" evidence="1"/>
<dbReference type="SMART" id="SM00343">
    <property type="entry name" value="ZnF_C2HC"/>
    <property type="match status" value="2"/>
</dbReference>
<dbReference type="Pfam" id="PF00078">
    <property type="entry name" value="RVT_1"/>
    <property type="match status" value="1"/>
</dbReference>
<dbReference type="PROSITE" id="PS50158">
    <property type="entry name" value="ZF_CCHC"/>
    <property type="match status" value="1"/>
</dbReference>
<dbReference type="InterPro" id="IPR041588">
    <property type="entry name" value="Integrase_H2C2"/>
</dbReference>
<evidence type="ECO:0000256" key="6">
    <source>
        <dbReference type="ARBA" id="ARBA00022750"/>
    </source>
</evidence>
<dbReference type="GeneID" id="115267334"/>
<reference evidence="15" key="1">
    <citation type="journal article" date="2015" name="Proc. Natl. Acad. Sci. U.S.A.">
        <title>Genome sequence of the Asian Tiger mosquito, Aedes albopictus, reveals insights into its biology, genetics, and evolution.</title>
        <authorList>
            <person name="Chen X.G."/>
            <person name="Jiang X."/>
            <person name="Gu J."/>
            <person name="Xu M."/>
            <person name="Wu Y."/>
            <person name="Deng Y."/>
            <person name="Zhang C."/>
            <person name="Bonizzoni M."/>
            <person name="Dermauw W."/>
            <person name="Vontas J."/>
            <person name="Armbruster P."/>
            <person name="Huang X."/>
            <person name="Yang Y."/>
            <person name="Zhang H."/>
            <person name="He W."/>
            <person name="Peng H."/>
            <person name="Liu Y."/>
            <person name="Wu K."/>
            <person name="Chen J."/>
            <person name="Lirakis M."/>
            <person name="Topalis P."/>
            <person name="Van Leeuwen T."/>
            <person name="Hall A.B."/>
            <person name="Jiang X."/>
            <person name="Thorpe C."/>
            <person name="Mueller R.L."/>
            <person name="Sun C."/>
            <person name="Waterhouse R.M."/>
            <person name="Yan G."/>
            <person name="Tu Z.J."/>
            <person name="Fang X."/>
            <person name="James A.A."/>
        </authorList>
    </citation>
    <scope>NUCLEOTIDE SEQUENCE [LARGE SCALE GENOMIC DNA]</scope>
    <source>
        <strain evidence="15">Foshan</strain>
    </source>
</reference>
<dbReference type="InterPro" id="IPR041577">
    <property type="entry name" value="RT_RNaseH_2"/>
</dbReference>
<evidence type="ECO:0000256" key="1">
    <source>
        <dbReference type="ARBA" id="ARBA00012493"/>
    </source>
</evidence>
<dbReference type="InterPro" id="IPR021109">
    <property type="entry name" value="Peptidase_aspartic_dom_sf"/>
</dbReference>
<evidence type="ECO:0000259" key="12">
    <source>
        <dbReference type="PROSITE" id="PS50158"/>
    </source>
</evidence>
<dbReference type="Proteomes" id="UP000069940">
    <property type="component" value="Unassembled WGS sequence"/>
</dbReference>
<evidence type="ECO:0000256" key="7">
    <source>
        <dbReference type="ARBA" id="ARBA00022759"/>
    </source>
</evidence>
<dbReference type="Pfam" id="PF14893">
    <property type="entry name" value="PNMA"/>
    <property type="match status" value="1"/>
</dbReference>
<dbReference type="InterPro" id="IPR036397">
    <property type="entry name" value="RNaseH_sf"/>
</dbReference>
<dbReference type="Gene3D" id="1.10.340.70">
    <property type="match status" value="1"/>
</dbReference>
<dbReference type="InterPro" id="IPR036875">
    <property type="entry name" value="Znf_CCHC_sf"/>
</dbReference>
<dbReference type="InterPro" id="IPR000477">
    <property type="entry name" value="RT_dom"/>
</dbReference>
<reference evidence="14" key="2">
    <citation type="submission" date="2025-05" db="UniProtKB">
        <authorList>
            <consortium name="EnsemblMetazoa"/>
        </authorList>
    </citation>
    <scope>IDENTIFICATION</scope>
    <source>
        <strain evidence="14">Foshan</strain>
    </source>
</reference>
<dbReference type="Pfam" id="PF17919">
    <property type="entry name" value="RT_RNaseH_2"/>
    <property type="match status" value="1"/>
</dbReference>
<dbReference type="InterPro" id="IPR050951">
    <property type="entry name" value="Retrovirus_Pol_polyprotein"/>
</dbReference>
<dbReference type="PROSITE" id="PS50994">
    <property type="entry name" value="INTEGRASE"/>
    <property type="match status" value="1"/>
</dbReference>
<dbReference type="SUPFAM" id="SSF57756">
    <property type="entry name" value="Retrovirus zinc finger-like domains"/>
    <property type="match status" value="1"/>
</dbReference>
<dbReference type="Gene3D" id="4.10.60.10">
    <property type="entry name" value="Zinc finger, CCHC-type"/>
    <property type="match status" value="1"/>
</dbReference>
<name>A0ABM1Y3K5_AEDAL</name>
<keyword evidence="6" id="KW-0064">Aspartyl protease</keyword>
<keyword evidence="9" id="KW-0511">Multifunctional enzyme</keyword>
<keyword evidence="3" id="KW-0808">Transferase</keyword>
<keyword evidence="15" id="KW-1185">Reference proteome</keyword>
<evidence type="ECO:0000256" key="2">
    <source>
        <dbReference type="ARBA" id="ARBA00022670"/>
    </source>
</evidence>
<organism evidence="14 15">
    <name type="scientific">Aedes albopictus</name>
    <name type="common">Asian tiger mosquito</name>
    <name type="synonym">Stegomyia albopicta</name>
    <dbReference type="NCBI Taxonomy" id="7160"/>
    <lineage>
        <taxon>Eukaryota</taxon>
        <taxon>Metazoa</taxon>
        <taxon>Ecdysozoa</taxon>
        <taxon>Arthropoda</taxon>
        <taxon>Hexapoda</taxon>
        <taxon>Insecta</taxon>
        <taxon>Pterygota</taxon>
        <taxon>Neoptera</taxon>
        <taxon>Endopterygota</taxon>
        <taxon>Diptera</taxon>
        <taxon>Nematocera</taxon>
        <taxon>Culicoidea</taxon>
        <taxon>Culicidae</taxon>
        <taxon>Culicinae</taxon>
        <taxon>Aedini</taxon>
        <taxon>Aedes</taxon>
        <taxon>Stegomyia</taxon>
    </lineage>
</organism>
<evidence type="ECO:0000256" key="4">
    <source>
        <dbReference type="ARBA" id="ARBA00022695"/>
    </source>
</evidence>
<dbReference type="InterPro" id="IPR001584">
    <property type="entry name" value="Integrase_cat-core"/>
</dbReference>
<dbReference type="Pfam" id="PF17921">
    <property type="entry name" value="Integrase_H2C2"/>
    <property type="match status" value="1"/>
</dbReference>
<keyword evidence="10" id="KW-0862">Zinc</keyword>
<keyword evidence="7" id="KW-0255">Endonuclease</keyword>
<keyword evidence="2" id="KW-0645">Protease</keyword>
<sequence length="1277" mass="144964">MVDPRVGGAGCGAAAAAAAGGVAVVPVTFSFEPFNAATSKFDRWLERLQVSFRIYHVPDADKRDYLLHYMGGATYDVLCNKLKNEKPETKTFDELVALLKDHFSPVPLEILENFKFASRKQLEHESLSEYLMDLEKLAQTCNFEDHLDKAIRNQFVFGIRNRVIQSRLLEIRNLTLAKAKEIGFGMEMSHRGTDEMHGSRSKSEVQHIEHGSKKTRKKKSFQLSQASSHHQPSKSDGRKKQCFRCGDPDHFADKCRHKSTVCNSCKKKGHLEKVCLSKAKEKKGTDDAHHLEEPCVIKDVFHLSAVQGLAGKFLLNLTINHRELTFEVDTGSPVSLINVRDKRQYFNDLDILPTTTRLVSYCDNDIGVLGKIMVNVVANGEELTLPLHVAESSRHPLLGRDWLLAMNLDFNRVFRPGTHSVSYCGGKDQSTASALNALLDKFSHIFDERVGKIEGVQASLTVRKDTKPVYVKARPVAFAVRDAVDKEIDQFVGDGIWERVDHSEWATPVVAVRKAGGRVRLCGDYKITLNPHLLIDDHPLPTVEELFATVAGGETFSKLDLSQAYLQLEVRPEDRDLLTLSTHRGLFRPTRLMYGVASAPAIFQRFMEEILQGIPGVTVFIDDIRVTGPDSKTHLLRLEEVLKRLEKYNLRVNRDKCDFFSDRIEYCGYMVDKAGIHKLRDKVDAIQNMPVPKNKEQVRSFIGLITYYGRFFPNLSTILYPLNNLLKDDVPFVWSKECEKSFLYVKKEMQSDRFLVHYDPSLPVVLATDASPYGIGAVLSHQYPDGTERPLQYASQTLTRTQQKYSQIDKEAYSIIFGVRKFHQYLYGRRFTLVTDNKPISQIFSESKGLPTMSAMRMQHYAAFLQAFDYRIRHRRSSDHFNADAMSRLPTPHTDPESEIEEPDAVEVNAIQTLPLTVDELGSATLSDDSVRELVRALRTGKAVDGKFRFGVDQEQFGLQKDCLMRGSRVYVLPSLRMKVLRELHSTHFGISRIKSLARSYCWWEGIDKDIESLVKDCASCQAAKANPPKVSFHCWDTPSEPFQRVHADYAGPFMGFYYLILIDAYSKWPAVYVVKNMTTETTIRFCREFFSTYGLPSVFVSDNGPQFTSADFANFLKMNGIVHKLSAPYHPATNGQAERFIQTMKSKLKSLNCNRSEVHGEICSILLSYRKMIHPATGYSPAMLVFGRQIRSRLDLMIPSKDPNRSEVQSKIKDCVDRSGRPNLRSGSTCSEKLVLRGRAVISEQRFWQHWSCQPHERNHSCQPANHNNFRNGTTP</sequence>